<dbReference type="SMART" id="SM00220">
    <property type="entry name" value="S_TKc"/>
    <property type="match status" value="1"/>
</dbReference>
<keyword evidence="7" id="KW-1185">Reference proteome</keyword>
<dbReference type="Proteomes" id="UP001448207">
    <property type="component" value="Unassembled WGS sequence"/>
</dbReference>
<accession>A0ABR3ASR6</accession>
<dbReference type="EMBL" id="JBCLYO010000021">
    <property type="protein sequence ID" value="KAL0079811.1"/>
    <property type="molecule type" value="Genomic_DNA"/>
</dbReference>
<keyword evidence="4" id="KW-1133">Transmembrane helix</keyword>
<evidence type="ECO:0000313" key="6">
    <source>
        <dbReference type="EMBL" id="KAL0079811.1"/>
    </source>
</evidence>
<keyword evidence="4" id="KW-0472">Membrane</keyword>
<reference evidence="6 7" key="1">
    <citation type="submission" date="2024-04" db="EMBL/GenBank/DDBJ databases">
        <title>Symmetric and asymmetric DNA N6-adenine methylation regulates different biological responses in Mucorales.</title>
        <authorList>
            <consortium name="Lawrence Berkeley National Laboratory"/>
            <person name="Lax C."/>
            <person name="Mondo S.J."/>
            <person name="Osorio-Concepcion M."/>
            <person name="Muszewska A."/>
            <person name="Corrochano-Luque M."/>
            <person name="Gutierrez G."/>
            <person name="Riley R."/>
            <person name="Lipzen A."/>
            <person name="Guo J."/>
            <person name="Hundley H."/>
            <person name="Amirebrahimi M."/>
            <person name="Ng V."/>
            <person name="Lorenzo-Gutierrez D."/>
            <person name="Binder U."/>
            <person name="Yang J."/>
            <person name="Song Y."/>
            <person name="Canovas D."/>
            <person name="Navarro E."/>
            <person name="Freitag M."/>
            <person name="Gabaldon T."/>
            <person name="Grigoriev I.V."/>
            <person name="Corrochano L.M."/>
            <person name="Nicolas F.E."/>
            <person name="Garre V."/>
        </authorList>
    </citation>
    <scope>NUCLEOTIDE SEQUENCE [LARGE SCALE GENOMIC DNA]</scope>
    <source>
        <strain evidence="6 7">L51</strain>
    </source>
</reference>
<dbReference type="CDD" id="cd00180">
    <property type="entry name" value="PKc"/>
    <property type="match status" value="1"/>
</dbReference>
<dbReference type="Gene3D" id="2.120.10.80">
    <property type="entry name" value="Kelch-type beta propeller"/>
    <property type="match status" value="1"/>
</dbReference>
<keyword evidence="1" id="KW-0880">Kelch repeat</keyword>
<feature type="region of interest" description="Disordered" evidence="3">
    <location>
        <begin position="699"/>
        <end position="721"/>
    </location>
</feature>
<dbReference type="Pfam" id="PF00069">
    <property type="entry name" value="Pkinase"/>
    <property type="match status" value="1"/>
</dbReference>
<feature type="domain" description="Protein kinase" evidence="5">
    <location>
        <begin position="626"/>
        <end position="877"/>
    </location>
</feature>
<evidence type="ECO:0000256" key="3">
    <source>
        <dbReference type="SAM" id="MobiDB-lite"/>
    </source>
</evidence>
<evidence type="ECO:0000256" key="1">
    <source>
        <dbReference type="ARBA" id="ARBA00022441"/>
    </source>
</evidence>
<gene>
    <name evidence="6" type="ORF">J3Q64DRAFT_1644915</name>
</gene>
<dbReference type="SUPFAM" id="SSF56112">
    <property type="entry name" value="Protein kinase-like (PK-like)"/>
    <property type="match status" value="1"/>
</dbReference>
<evidence type="ECO:0000259" key="5">
    <source>
        <dbReference type="PROSITE" id="PS50011"/>
    </source>
</evidence>
<feature type="transmembrane region" description="Helical" evidence="4">
    <location>
        <begin position="287"/>
        <end position="310"/>
    </location>
</feature>
<protein>
    <recommendedName>
        <fullName evidence="5">Protein kinase domain-containing protein</fullName>
    </recommendedName>
</protein>
<name>A0ABR3ASR6_PHYBL</name>
<feature type="transmembrane region" description="Helical" evidence="4">
    <location>
        <begin position="846"/>
        <end position="863"/>
    </location>
</feature>
<feature type="region of interest" description="Disordered" evidence="3">
    <location>
        <begin position="387"/>
        <end position="423"/>
    </location>
</feature>
<sequence>MLQKLDTNSWTWSFPTASLEPPARAAGFTLSIVNNTVYQYGGLGVGSDGHPMIGAVMNGLSLMDTSAYTWTTGSNGLGVTDHSTCYIPACNCLVVFGGTPTGSASDATSNLHTYDLNLKTWSLQVVAGSTDGAAPGARRLHTATCLDDKMVVFGGGTTQPYDSDVWYLDASSYPTLAWNRVTVANITQGPNARMGHTASLDKTSQKIYIYGGWGVSATNDSNMYVLDTKAWSWTRVAVAGYPVAIPPSISSSIPVSSATSDTTQPAATSSQTTTTATAATKSNNTPIIVGSVVGGLVFLGLIALLLFCCVRKRRQKASKESVPENMDGDAELAYGNNPSDATLMTPFGNKRVSQAWTGTSSQRASLRPSELGDTDRVVTGVLEIMSTSPTIGDSPNHSNRGSRDYIGGPGQVPNEITPQKPNEFSMMSGGSRIVPVTHSYASTPWGLKNRDQNELEDDKWTLGDSLSVRGANAPPIRYIPPSGSGNQFSVATTATTSASTWNNKGSKGSVLLTHHQYPSSNMSVPLAQKVTPAQPQPLTINTVPSMNLQSFGQQQNDMMLYDSVSPLEMLATLGHIHDTRGIDGSTTNQDSTIPFSSSSLEATEDPNDSFGVMGPLISMLPRRYQMEKTSPPILGPANNVIFVQKKDTSSDFGDARPVVIKAFGRREAWERECRTLIKLKGKHAVELLEVLTIQNEPNSLQEQNSRLSKSRGKKEKQDDGSDDIKYVTVMERLDETLAATIRRFRNKNTSNTEWADGPAREIARDVAECLVWCHANDIAFCDLKPSNIMHNKHRPWKLIDFEASRMIGQECVGVITPRYCPPEVARATTYGLEGANGVVATASVDLWALGCVIYVSLLFHFILTKKEVIFINLFLFF</sequence>
<dbReference type="SUPFAM" id="SSF117281">
    <property type="entry name" value="Kelch motif"/>
    <property type="match status" value="1"/>
</dbReference>
<feature type="region of interest" description="Disordered" evidence="3">
    <location>
        <begin position="254"/>
        <end position="277"/>
    </location>
</feature>
<feature type="compositionally biased region" description="Polar residues" evidence="3">
    <location>
        <begin position="584"/>
        <end position="601"/>
    </location>
</feature>
<dbReference type="InterPro" id="IPR011009">
    <property type="entry name" value="Kinase-like_dom_sf"/>
</dbReference>
<keyword evidence="2" id="KW-0677">Repeat</keyword>
<dbReference type="PANTHER" id="PTHR46093:SF18">
    <property type="entry name" value="FIBRONECTIN TYPE-III DOMAIN-CONTAINING PROTEIN"/>
    <property type="match status" value="1"/>
</dbReference>
<feature type="region of interest" description="Disordered" evidence="3">
    <location>
        <begin position="580"/>
        <end position="608"/>
    </location>
</feature>
<proteinExistence type="predicted"/>
<dbReference type="InterPro" id="IPR015915">
    <property type="entry name" value="Kelch-typ_b-propeller"/>
</dbReference>
<evidence type="ECO:0000256" key="2">
    <source>
        <dbReference type="ARBA" id="ARBA00022737"/>
    </source>
</evidence>
<comment type="caution">
    <text evidence="6">The sequence shown here is derived from an EMBL/GenBank/DDBJ whole genome shotgun (WGS) entry which is preliminary data.</text>
</comment>
<feature type="compositionally biased region" description="Polar residues" evidence="3">
    <location>
        <begin position="387"/>
        <end position="399"/>
    </location>
</feature>
<dbReference type="InterPro" id="IPR000719">
    <property type="entry name" value="Prot_kinase_dom"/>
</dbReference>
<organism evidence="6 7">
    <name type="scientific">Phycomyces blakesleeanus</name>
    <dbReference type="NCBI Taxonomy" id="4837"/>
    <lineage>
        <taxon>Eukaryota</taxon>
        <taxon>Fungi</taxon>
        <taxon>Fungi incertae sedis</taxon>
        <taxon>Mucoromycota</taxon>
        <taxon>Mucoromycotina</taxon>
        <taxon>Mucoromycetes</taxon>
        <taxon>Mucorales</taxon>
        <taxon>Phycomycetaceae</taxon>
        <taxon>Phycomyces</taxon>
    </lineage>
</organism>
<evidence type="ECO:0000313" key="7">
    <source>
        <dbReference type="Proteomes" id="UP001448207"/>
    </source>
</evidence>
<evidence type="ECO:0000256" key="4">
    <source>
        <dbReference type="SAM" id="Phobius"/>
    </source>
</evidence>
<dbReference type="Pfam" id="PF24681">
    <property type="entry name" value="Kelch_KLHDC2_KLHL20_DRC7"/>
    <property type="match status" value="1"/>
</dbReference>
<dbReference type="CDD" id="cd12087">
    <property type="entry name" value="TM_EGFR-like"/>
    <property type="match status" value="1"/>
</dbReference>
<keyword evidence="4" id="KW-0812">Transmembrane</keyword>
<dbReference type="PANTHER" id="PTHR46093">
    <property type="entry name" value="ACYL-COA-BINDING DOMAIN-CONTAINING PROTEIN 5"/>
    <property type="match status" value="1"/>
</dbReference>
<dbReference type="Gene3D" id="1.10.510.10">
    <property type="entry name" value="Transferase(Phosphotransferase) domain 1"/>
    <property type="match status" value="1"/>
</dbReference>
<dbReference type="PROSITE" id="PS50011">
    <property type="entry name" value="PROTEIN_KINASE_DOM"/>
    <property type="match status" value="1"/>
</dbReference>
<dbReference type="Gene3D" id="1.20.5.930">
    <property type="entry name" value="Bicelle-embedded integrin alpha(iib) transmembrane segment"/>
    <property type="match status" value="1"/>
</dbReference>